<organism evidence="1">
    <name type="scientific">Schistocephalus solidus</name>
    <name type="common">Tapeworm</name>
    <dbReference type="NCBI Taxonomy" id="70667"/>
    <lineage>
        <taxon>Eukaryota</taxon>
        <taxon>Metazoa</taxon>
        <taxon>Spiralia</taxon>
        <taxon>Lophotrochozoa</taxon>
        <taxon>Platyhelminthes</taxon>
        <taxon>Cestoda</taxon>
        <taxon>Eucestoda</taxon>
        <taxon>Diphyllobothriidea</taxon>
        <taxon>Diphyllobothriidae</taxon>
        <taxon>Schistocephalus</taxon>
    </lineage>
</organism>
<protein>
    <recommendedName>
        <fullName evidence="2">Fibronectin type-III domain-containing protein</fullName>
    </recommendedName>
</protein>
<dbReference type="InterPro" id="IPR036116">
    <property type="entry name" value="FN3_sf"/>
</dbReference>
<dbReference type="InterPro" id="IPR003961">
    <property type="entry name" value="FN3_dom"/>
</dbReference>
<dbReference type="AlphaFoldDB" id="A0A0X3PPQ5"/>
<evidence type="ECO:0008006" key="2">
    <source>
        <dbReference type="Google" id="ProtNLM"/>
    </source>
</evidence>
<feature type="non-terminal residue" evidence="1">
    <location>
        <position position="1"/>
    </location>
</feature>
<dbReference type="SUPFAM" id="SSF49265">
    <property type="entry name" value="Fibronectin type III"/>
    <property type="match status" value="1"/>
</dbReference>
<name>A0A0X3PPQ5_SCHSO</name>
<sequence length="249" mass="28793">DHTKSYEFTVFLIKGNIKTPIAYTRGQVLPKGSSPKCQNRCDAEYKYILVGYADEQGKVQLQWMDTTYIFTETERFLLETTPPDVPKIISDKYAIEIDKLRPGTLYKFSLYVRDKSGILKNPSADASIRTLRQGYMLAFYHKQFEIENLLLNLQIIFDHWKSKTKNSWNIYSETFLIKTYPSHVPKIITKESSIVVGKLQPETLHKFMVFVRDKNRIVKNAPANVFIQAPRQGLYACLLSEAGCYLKLT</sequence>
<dbReference type="EMBL" id="GEEE01009667">
    <property type="protein sequence ID" value="JAP53558.1"/>
    <property type="molecule type" value="Transcribed_RNA"/>
</dbReference>
<dbReference type="CDD" id="cd00063">
    <property type="entry name" value="FN3"/>
    <property type="match status" value="1"/>
</dbReference>
<reference evidence="1" key="1">
    <citation type="submission" date="2016-01" db="EMBL/GenBank/DDBJ databases">
        <title>Reference transcriptome for the parasite Schistocephalus solidus: insights into the molecular evolution of parasitism.</title>
        <authorList>
            <person name="Hebert F.O."/>
            <person name="Grambauer S."/>
            <person name="Barber I."/>
            <person name="Landry C.R."/>
            <person name="Aubin-Horth N."/>
        </authorList>
    </citation>
    <scope>NUCLEOTIDE SEQUENCE</scope>
</reference>
<gene>
    <name evidence="1" type="ORF">TR144073</name>
</gene>
<feature type="non-terminal residue" evidence="1">
    <location>
        <position position="249"/>
    </location>
</feature>
<proteinExistence type="predicted"/>
<evidence type="ECO:0000313" key="1">
    <source>
        <dbReference type="EMBL" id="JAP53558.1"/>
    </source>
</evidence>
<accession>A0A0X3PPQ5</accession>